<accession>A0A3G5FKN8</accession>
<proteinExistence type="predicted"/>
<reference evidence="1 2" key="1">
    <citation type="journal article" date="2012" name="Int. J. Syst. Evol. Microbiol.">
        <title>Characterization of Tetragenococcus strains from sugar thick juice reveals a novel species, Tetragenococcus osmophilus sp. nov., and divides Tetragenococcus halophilus into two subspecies, T. halophilus subsp. halophilus subsp. nov. and T. halophilus subsp. flandriensis subsp. nov.</title>
        <authorList>
            <person name="Juste A."/>
            <person name="Van Trappen S."/>
            <person name="Verreth C."/>
            <person name="Cleenwerck I."/>
            <person name="De Vos P."/>
            <person name="Lievens B."/>
            <person name="Willems K.A."/>
        </authorList>
    </citation>
    <scope>NUCLEOTIDE SEQUENCE [LARGE SCALE GENOMIC DNA]</scope>
    <source>
        <strain evidence="1 2">LMG 26042</strain>
    </source>
</reference>
<dbReference type="RefSeq" id="WP_103893058.1">
    <property type="nucleotide sequence ID" value="NZ_CP027768.1"/>
</dbReference>
<dbReference type="EMBL" id="CP027768">
    <property type="protein sequence ID" value="AYW50815.1"/>
    <property type="molecule type" value="Genomic_DNA"/>
</dbReference>
<organism evidence="1 2">
    <name type="scientific">Tetragenococcus halophilus</name>
    <name type="common">Pediococcus halophilus</name>
    <dbReference type="NCBI Taxonomy" id="51669"/>
    <lineage>
        <taxon>Bacteria</taxon>
        <taxon>Bacillati</taxon>
        <taxon>Bacillota</taxon>
        <taxon>Bacilli</taxon>
        <taxon>Lactobacillales</taxon>
        <taxon>Enterococcaceae</taxon>
        <taxon>Tetragenococcus</taxon>
    </lineage>
</organism>
<dbReference type="Proteomes" id="UP000280475">
    <property type="component" value="Chromosome"/>
</dbReference>
<evidence type="ECO:0000313" key="1">
    <source>
        <dbReference type="EMBL" id="AYW50815.1"/>
    </source>
</evidence>
<protein>
    <submittedName>
        <fullName evidence="1">Uncharacterized protein</fullName>
    </submittedName>
</protein>
<gene>
    <name evidence="1" type="ORF">C7H83_10215</name>
</gene>
<dbReference type="AlphaFoldDB" id="A0A3G5FKN8"/>
<name>A0A3G5FKN8_TETHA</name>
<sequence length="63" mass="7432">MNEKQKDIYNALMFYYDDQKRNVAATIADTIYMFVDIGEEFKLDNTDFIPALEAFLREVKADE</sequence>
<evidence type="ECO:0000313" key="2">
    <source>
        <dbReference type="Proteomes" id="UP000280475"/>
    </source>
</evidence>